<evidence type="ECO:0000256" key="1">
    <source>
        <dbReference type="ARBA" id="ARBA00023125"/>
    </source>
</evidence>
<accession>A0ABN7UWJ3</accession>
<keyword evidence="6" id="KW-1185">Reference proteome</keyword>
<keyword evidence="1" id="KW-0238">DNA-binding</keyword>
<dbReference type="Proteomes" id="UP000789901">
    <property type="component" value="Unassembled WGS sequence"/>
</dbReference>
<sequence>MAQKTKFNMLVTKWIVADTLPFSIVSSQSFATMFRYLNSSIELPSCDVIKSIIQKAFAIMQKDIQFLFEQISSKISIILDIWTSYANVLFICIMAHWIDSDWNLKKILLDICMLLHPHTNDEIDTKLHSVFVAFNITNKILCATTNRSSNMISAMRLLKDNLVLQNYNFYFQSRCCLAHVLNLVVTNGLLSIKSSIEKVRNFVNVVSSSLSLTQNFKELGQSVGEATIRCNKKLEKFKLTPQEEANLQAAAQFLKLFYETTNVLSGSTYMILGISILLIDDIVENISSCIQNLESPEFLKTATTQMFEKIQKYANEIYDKMAFIAAILDPRIKLELIPVDINTEANHTIFNNIFRTEYADLVLNNSSTFLTSSPTHTSSPSSISVTSSTSSISSISSISPTNLVWKLNCTRFPYLSQMAKNYLAIQSTSVPSEQVFSKAGDTV</sequence>
<proteinExistence type="predicted"/>
<evidence type="ECO:0000259" key="3">
    <source>
        <dbReference type="Pfam" id="PF05699"/>
    </source>
</evidence>
<evidence type="ECO:0000259" key="4">
    <source>
        <dbReference type="Pfam" id="PF14372"/>
    </source>
</evidence>
<dbReference type="SUPFAM" id="SSF140996">
    <property type="entry name" value="Hermes dimerisation domain"/>
    <property type="match status" value="1"/>
</dbReference>
<dbReference type="Pfam" id="PF14372">
    <property type="entry name" value="hAT-like_RNase-H"/>
    <property type="match status" value="1"/>
</dbReference>
<dbReference type="InterPro" id="IPR052035">
    <property type="entry name" value="ZnF_BED_domain_contain"/>
</dbReference>
<dbReference type="PANTHER" id="PTHR46481">
    <property type="entry name" value="ZINC FINGER BED DOMAIN-CONTAINING PROTEIN 4"/>
    <property type="match status" value="1"/>
</dbReference>
<organism evidence="5 6">
    <name type="scientific">Gigaspora margarita</name>
    <dbReference type="NCBI Taxonomy" id="4874"/>
    <lineage>
        <taxon>Eukaryota</taxon>
        <taxon>Fungi</taxon>
        <taxon>Fungi incertae sedis</taxon>
        <taxon>Mucoromycota</taxon>
        <taxon>Glomeromycotina</taxon>
        <taxon>Glomeromycetes</taxon>
        <taxon>Diversisporales</taxon>
        <taxon>Gigasporaceae</taxon>
        <taxon>Gigaspora</taxon>
    </lineage>
</organism>
<feature type="domain" description="HAT C-terminal dimerisation" evidence="3">
    <location>
        <begin position="405"/>
        <end position="441"/>
    </location>
</feature>
<feature type="region of interest" description="Disordered" evidence="2">
    <location>
        <begin position="371"/>
        <end position="395"/>
    </location>
</feature>
<dbReference type="InterPro" id="IPR025525">
    <property type="entry name" value="hAT-like_transposase_RNase-H"/>
</dbReference>
<protein>
    <submittedName>
        <fullName evidence="5">18507_t:CDS:1</fullName>
    </submittedName>
</protein>
<comment type="caution">
    <text evidence="5">The sequence shown here is derived from an EMBL/GenBank/DDBJ whole genome shotgun (WGS) entry which is preliminary data.</text>
</comment>
<gene>
    <name evidence="5" type="ORF">GMARGA_LOCUS11558</name>
</gene>
<dbReference type="InterPro" id="IPR008906">
    <property type="entry name" value="HATC_C_dom"/>
</dbReference>
<evidence type="ECO:0000256" key="2">
    <source>
        <dbReference type="SAM" id="MobiDB-lite"/>
    </source>
</evidence>
<dbReference type="InterPro" id="IPR012337">
    <property type="entry name" value="RNaseH-like_sf"/>
</dbReference>
<feature type="domain" description="hAT-like transposase RNase-H fold" evidence="4">
    <location>
        <begin position="279"/>
        <end position="343"/>
    </location>
</feature>
<dbReference type="SUPFAM" id="SSF53098">
    <property type="entry name" value="Ribonuclease H-like"/>
    <property type="match status" value="1"/>
</dbReference>
<dbReference type="EMBL" id="CAJVQB010006795">
    <property type="protein sequence ID" value="CAG8691692.1"/>
    <property type="molecule type" value="Genomic_DNA"/>
</dbReference>
<name>A0ABN7UWJ3_GIGMA</name>
<evidence type="ECO:0000313" key="5">
    <source>
        <dbReference type="EMBL" id="CAG8691692.1"/>
    </source>
</evidence>
<dbReference type="Pfam" id="PF05699">
    <property type="entry name" value="Dimer_Tnp_hAT"/>
    <property type="match status" value="1"/>
</dbReference>
<reference evidence="5 6" key="1">
    <citation type="submission" date="2021-06" db="EMBL/GenBank/DDBJ databases">
        <authorList>
            <person name="Kallberg Y."/>
            <person name="Tangrot J."/>
            <person name="Rosling A."/>
        </authorList>
    </citation>
    <scope>NUCLEOTIDE SEQUENCE [LARGE SCALE GENOMIC DNA]</scope>
    <source>
        <strain evidence="5 6">120-4 pot B 10/14</strain>
    </source>
</reference>
<evidence type="ECO:0000313" key="6">
    <source>
        <dbReference type="Proteomes" id="UP000789901"/>
    </source>
</evidence>
<dbReference type="PANTHER" id="PTHR46481:SF7">
    <property type="entry name" value="ZINC FINGER BED DOMAIN-CONTAINING PROTEIN RICESLEEPER 2-LIKE"/>
    <property type="match status" value="1"/>
</dbReference>